<name>A0A6G8FJ30_9MICO</name>
<dbReference type="GO" id="GO:0140359">
    <property type="term" value="F:ABC-type transporter activity"/>
    <property type="evidence" value="ECO:0007669"/>
    <property type="project" value="InterPro"/>
</dbReference>
<dbReference type="PANTHER" id="PTHR43027">
    <property type="entry name" value="DOXORUBICIN RESISTANCE ABC TRANSPORTER PERMEASE PROTEIN DRRC-RELATED"/>
    <property type="match status" value="1"/>
</dbReference>
<dbReference type="AlphaFoldDB" id="A0A6G8FJ30"/>
<gene>
    <name evidence="7" type="ORF">G7067_08570</name>
</gene>
<dbReference type="InterPro" id="IPR013525">
    <property type="entry name" value="ABC2_TM"/>
</dbReference>
<feature type="transmembrane region" description="Helical" evidence="5">
    <location>
        <begin position="312"/>
        <end position="332"/>
    </location>
</feature>
<sequence length="357" mass="38226">MNTASRAQLRAFAHLSVMSGKDMMRNRLSGFSMAFMFVFLLLMYFVMWLSFATVGPEPVASVTPANQEVTRALQQAGVTVVDAGSPEENTRVEVSGDSVLATFNTESKPAWNPVWLALRDAGFTTNSITLVNEEGEVRVDLLHLNLGGITMVGIMSVALIGTAVPLVGMRGRGLLRLLATTPLRRSTLLLAQIPARLLVAAIISVVVIGIALWRRYFDGFDLLSFSITLAIGSAMAFALSLILAARSRKEEATQGLAAMLPILLLFAAGGIIPPSMLPGAPEIIMNSLPTTWFAAALSADLGGLPPFLPVPVLWAMMAAIAAIAFVIAARLFEWDQSDPRPRTKISRLENSTGKASS</sequence>
<evidence type="ECO:0000256" key="4">
    <source>
        <dbReference type="ARBA" id="ARBA00023136"/>
    </source>
</evidence>
<keyword evidence="2 5" id="KW-0812">Transmembrane</keyword>
<evidence type="ECO:0000256" key="2">
    <source>
        <dbReference type="ARBA" id="ARBA00022692"/>
    </source>
</evidence>
<evidence type="ECO:0000313" key="7">
    <source>
        <dbReference type="EMBL" id="QIM16460.1"/>
    </source>
</evidence>
<reference evidence="7 8" key="1">
    <citation type="submission" date="2020-03" db="EMBL/GenBank/DDBJ databases">
        <title>Leucobacter sp. nov., isolated from beetles.</title>
        <authorList>
            <person name="Hyun D.-W."/>
            <person name="Bae J.-W."/>
        </authorList>
    </citation>
    <scope>NUCLEOTIDE SEQUENCE [LARGE SCALE GENOMIC DNA]</scope>
    <source>
        <strain evidence="7 8">HDW9B</strain>
    </source>
</reference>
<dbReference type="PANTHER" id="PTHR43027:SF1">
    <property type="entry name" value="DOXORUBICIN RESISTANCE ABC TRANSPORTER PERMEASE PROTEIN DRRC-RELATED"/>
    <property type="match status" value="1"/>
</dbReference>
<feature type="transmembrane region" description="Helical" evidence="5">
    <location>
        <begin position="188"/>
        <end position="213"/>
    </location>
</feature>
<dbReference type="EMBL" id="CP049934">
    <property type="protein sequence ID" value="QIM16460.1"/>
    <property type="molecule type" value="Genomic_DNA"/>
</dbReference>
<feature type="transmembrane region" description="Helical" evidence="5">
    <location>
        <begin position="146"/>
        <end position="167"/>
    </location>
</feature>
<dbReference type="KEGG" id="lins:G7067_08570"/>
<keyword evidence="4 5" id="KW-0472">Membrane</keyword>
<dbReference type="RefSeq" id="WP_166323501.1">
    <property type="nucleotide sequence ID" value="NZ_CP049934.1"/>
</dbReference>
<organism evidence="7 8">
    <name type="scientific">Leucobacter insecticola</name>
    <dbReference type="NCBI Taxonomy" id="2714934"/>
    <lineage>
        <taxon>Bacteria</taxon>
        <taxon>Bacillati</taxon>
        <taxon>Actinomycetota</taxon>
        <taxon>Actinomycetes</taxon>
        <taxon>Micrococcales</taxon>
        <taxon>Microbacteriaceae</taxon>
        <taxon>Leucobacter</taxon>
    </lineage>
</organism>
<keyword evidence="3 5" id="KW-1133">Transmembrane helix</keyword>
<dbReference type="Pfam" id="PF01061">
    <property type="entry name" value="ABC2_membrane"/>
    <property type="match status" value="1"/>
</dbReference>
<feature type="transmembrane region" description="Helical" evidence="5">
    <location>
        <begin position="256"/>
        <end position="277"/>
    </location>
</feature>
<dbReference type="Proteomes" id="UP000501387">
    <property type="component" value="Chromosome"/>
</dbReference>
<accession>A0A6G8FJ30</accession>
<proteinExistence type="predicted"/>
<evidence type="ECO:0000256" key="1">
    <source>
        <dbReference type="ARBA" id="ARBA00004141"/>
    </source>
</evidence>
<evidence type="ECO:0000256" key="5">
    <source>
        <dbReference type="SAM" id="Phobius"/>
    </source>
</evidence>
<comment type="subcellular location">
    <subcellularLocation>
        <location evidence="1">Membrane</location>
        <topology evidence="1">Multi-pass membrane protein</topology>
    </subcellularLocation>
</comment>
<feature type="domain" description="ABC-2 type transporter transmembrane" evidence="6">
    <location>
        <begin position="146"/>
        <end position="298"/>
    </location>
</feature>
<evidence type="ECO:0000256" key="3">
    <source>
        <dbReference type="ARBA" id="ARBA00022989"/>
    </source>
</evidence>
<feature type="transmembrane region" description="Helical" evidence="5">
    <location>
        <begin position="225"/>
        <end position="244"/>
    </location>
</feature>
<feature type="transmembrane region" description="Helical" evidence="5">
    <location>
        <begin position="28"/>
        <end position="51"/>
    </location>
</feature>
<evidence type="ECO:0000313" key="8">
    <source>
        <dbReference type="Proteomes" id="UP000501387"/>
    </source>
</evidence>
<protein>
    <submittedName>
        <fullName evidence="7">ABC transporter permease</fullName>
    </submittedName>
</protein>
<evidence type="ECO:0000259" key="6">
    <source>
        <dbReference type="Pfam" id="PF01061"/>
    </source>
</evidence>
<dbReference type="InterPro" id="IPR052902">
    <property type="entry name" value="ABC-2_transporter"/>
</dbReference>
<dbReference type="GO" id="GO:0016020">
    <property type="term" value="C:membrane"/>
    <property type="evidence" value="ECO:0007669"/>
    <property type="project" value="UniProtKB-SubCell"/>
</dbReference>
<keyword evidence="8" id="KW-1185">Reference proteome</keyword>